<proteinExistence type="predicted"/>
<comment type="caution">
    <text evidence="2">The sequence shown here is derived from an EMBL/GenBank/DDBJ whole genome shotgun (WGS) entry which is preliminary data.</text>
</comment>
<reference evidence="2 3" key="1">
    <citation type="submission" date="2018-07" db="EMBL/GenBank/DDBJ databases">
        <title>Dyella tabacisoli L4-6T, whole genome shotgun sequence.</title>
        <authorList>
            <person name="Zhou X.-K."/>
            <person name="Li W.-J."/>
            <person name="Duan Y.-Q."/>
        </authorList>
    </citation>
    <scope>NUCLEOTIDE SEQUENCE [LARGE SCALE GENOMIC DNA]</scope>
    <source>
        <strain evidence="2 3">L4-6</strain>
    </source>
</reference>
<organism evidence="2 3">
    <name type="scientific">Dyella tabacisoli</name>
    <dbReference type="NCBI Taxonomy" id="2282381"/>
    <lineage>
        <taxon>Bacteria</taxon>
        <taxon>Pseudomonadati</taxon>
        <taxon>Pseudomonadota</taxon>
        <taxon>Gammaproteobacteria</taxon>
        <taxon>Lysobacterales</taxon>
        <taxon>Rhodanobacteraceae</taxon>
        <taxon>Dyella</taxon>
    </lineage>
</organism>
<evidence type="ECO:0000313" key="2">
    <source>
        <dbReference type="EMBL" id="RDD82443.1"/>
    </source>
</evidence>
<name>A0A369UQ42_9GAMM</name>
<protein>
    <submittedName>
        <fullName evidence="2">Uncharacterized protein</fullName>
    </submittedName>
</protein>
<dbReference type="EMBL" id="QQAH01000005">
    <property type="protein sequence ID" value="RDD82443.1"/>
    <property type="molecule type" value="Genomic_DNA"/>
</dbReference>
<evidence type="ECO:0000313" key="3">
    <source>
        <dbReference type="Proteomes" id="UP000253782"/>
    </source>
</evidence>
<dbReference type="RefSeq" id="WP_114844504.1">
    <property type="nucleotide sequence ID" value="NZ_JBHSPE010000001.1"/>
</dbReference>
<dbReference type="Proteomes" id="UP000253782">
    <property type="component" value="Unassembled WGS sequence"/>
</dbReference>
<evidence type="ECO:0000256" key="1">
    <source>
        <dbReference type="SAM" id="SignalP"/>
    </source>
</evidence>
<keyword evidence="1" id="KW-0732">Signal</keyword>
<feature type="signal peptide" evidence="1">
    <location>
        <begin position="1"/>
        <end position="23"/>
    </location>
</feature>
<accession>A0A369UQ42</accession>
<keyword evidence="3" id="KW-1185">Reference proteome</keyword>
<dbReference type="AlphaFoldDB" id="A0A369UQ42"/>
<dbReference type="OrthoDB" id="9834635at2"/>
<feature type="chain" id="PRO_5016935515" evidence="1">
    <location>
        <begin position="24"/>
        <end position="171"/>
    </location>
</feature>
<gene>
    <name evidence="2" type="ORF">DVJ77_05700</name>
</gene>
<sequence length="171" mass="18338">MKLFLGSKLLFALVLLTVYSADAFSREQNPVVAEAAGVTIGNGHVALNIRFWNCTDKAITLDHSFLPWGQRATGLIVYKGAGVGKELEPIYLVDDLPPRDVTIGSGEFATGALNLEETFPALRKAKHLDDLVVFWVYDAKMTGIPSAGKFGGMVPLSHAPSTSDSNASACR</sequence>